<evidence type="ECO:0000313" key="3">
    <source>
        <dbReference type="Proteomes" id="UP001597400"/>
    </source>
</evidence>
<dbReference type="Pfam" id="PF00535">
    <property type="entry name" value="Glycos_transf_2"/>
    <property type="match status" value="1"/>
</dbReference>
<dbReference type="GO" id="GO:0016757">
    <property type="term" value="F:glycosyltransferase activity"/>
    <property type="evidence" value="ECO:0007669"/>
    <property type="project" value="UniProtKB-KW"/>
</dbReference>
<comment type="caution">
    <text evidence="2">The sequence shown here is derived from an EMBL/GenBank/DDBJ whole genome shotgun (WGS) entry which is preliminary data.</text>
</comment>
<feature type="domain" description="Glycosyltransferase 2-like" evidence="1">
    <location>
        <begin position="2"/>
        <end position="125"/>
    </location>
</feature>
<dbReference type="Gene3D" id="3.90.550.10">
    <property type="entry name" value="Spore Coat Polysaccharide Biosynthesis Protein SpsA, Chain A"/>
    <property type="match status" value="1"/>
</dbReference>
<gene>
    <name evidence="2" type="ORF">ACFSGX_13200</name>
</gene>
<keyword evidence="2" id="KW-0808">Transferase</keyword>
<keyword evidence="3" id="KW-1185">Reference proteome</keyword>
<dbReference type="Proteomes" id="UP001597400">
    <property type="component" value="Unassembled WGS sequence"/>
</dbReference>
<dbReference type="SUPFAM" id="SSF53448">
    <property type="entry name" value="Nucleotide-diphospho-sugar transferases"/>
    <property type="match status" value="1"/>
</dbReference>
<dbReference type="RefSeq" id="WP_380930582.1">
    <property type="nucleotide sequence ID" value="NZ_JBHUGS010000003.1"/>
</dbReference>
<evidence type="ECO:0000259" key="1">
    <source>
        <dbReference type="Pfam" id="PF00535"/>
    </source>
</evidence>
<accession>A0ABW4U0C5</accession>
<dbReference type="EMBL" id="JBHUGS010000003">
    <property type="protein sequence ID" value="MFD1951726.1"/>
    <property type="molecule type" value="Genomic_DNA"/>
</dbReference>
<evidence type="ECO:0000313" key="2">
    <source>
        <dbReference type="EMBL" id="MFD1951726.1"/>
    </source>
</evidence>
<dbReference type="PANTHER" id="PTHR22916">
    <property type="entry name" value="GLYCOSYLTRANSFERASE"/>
    <property type="match status" value="1"/>
</dbReference>
<organism evidence="2 3">
    <name type="scientific">Sphingomonas arantia</name>
    <dbReference type="NCBI Taxonomy" id="1460676"/>
    <lineage>
        <taxon>Bacteria</taxon>
        <taxon>Pseudomonadati</taxon>
        <taxon>Pseudomonadota</taxon>
        <taxon>Alphaproteobacteria</taxon>
        <taxon>Sphingomonadales</taxon>
        <taxon>Sphingomonadaceae</taxon>
        <taxon>Sphingomonas</taxon>
    </lineage>
</organism>
<keyword evidence="2" id="KW-0328">Glycosyltransferase</keyword>
<dbReference type="PANTHER" id="PTHR22916:SF67">
    <property type="entry name" value="COLANIC ACID BIOSYNTHESIS GLYCOSYL TRANSFERASE WCAE-RELATED"/>
    <property type="match status" value="1"/>
</dbReference>
<name>A0ABW4U0C5_9SPHN</name>
<dbReference type="EC" id="2.4.-.-" evidence="2"/>
<dbReference type="InterPro" id="IPR001173">
    <property type="entry name" value="Glyco_trans_2-like"/>
</dbReference>
<sequence length="516" mass="56003">MSIVTVALNAASALPLTLESIAAQDHDDLQVIVVDGGSWDATATVLDTYADVIDRHVVRSDAGIYYAMNDALAEVAKEYVIFMNAGDNFYCADAISRMVRGLTGTPDIFYGNHVYVAGQLDVLKRSASFDLIAGQLATGAIDGVWQESIPGHQATFCRADLLRTLRFDTRLKVCADHDLLFRAYDQGASMLYVDEVVAHYYGGGFSMQMGERTRLECAATYRRFSDRPEAVDRYFFPQGAPFPRHTARTGLRLAGLVPADRIRTDYGDQGDWVIADGGELLSPDHATGGIELSGHNGIADQRADVLVDGTVVGSADLPRGDYRVEIDFADAVPARSLVTVRPLHHAPPGEHDAALGFLLRRFEFHAAGSARDVGLLVGESLPFRHDMQMRLLPMLGTGWAQPEDSHVWSIGAQSDLWIKASADAGTLRFDMGGNPHVPDGRQPIVLRVNGETVASAESDHGAPVMLEIDCTRAPWAAGRINRVTIAPEVVAQPPVETGDTRLLGVCLRRLDVAGRR</sequence>
<dbReference type="InterPro" id="IPR029044">
    <property type="entry name" value="Nucleotide-diphossugar_trans"/>
</dbReference>
<proteinExistence type="predicted"/>
<reference evidence="3" key="1">
    <citation type="journal article" date="2019" name="Int. J. Syst. Evol. Microbiol.">
        <title>The Global Catalogue of Microorganisms (GCM) 10K type strain sequencing project: providing services to taxonomists for standard genome sequencing and annotation.</title>
        <authorList>
            <consortium name="The Broad Institute Genomics Platform"/>
            <consortium name="The Broad Institute Genome Sequencing Center for Infectious Disease"/>
            <person name="Wu L."/>
            <person name="Ma J."/>
        </authorList>
    </citation>
    <scope>NUCLEOTIDE SEQUENCE [LARGE SCALE GENOMIC DNA]</scope>
    <source>
        <strain evidence="3">CGMCC 1.12702</strain>
    </source>
</reference>
<protein>
    <submittedName>
        <fullName evidence="2">Glycosyltransferase</fullName>
        <ecNumber evidence="2">2.4.-.-</ecNumber>
    </submittedName>
</protein>